<evidence type="ECO:0000313" key="2">
    <source>
        <dbReference type="EMBL" id="TGJ80757.1"/>
    </source>
</evidence>
<evidence type="ECO:0000313" key="3">
    <source>
        <dbReference type="Proteomes" id="UP000297716"/>
    </source>
</evidence>
<name>A0A4Z0YCG9_9PEZI</name>
<dbReference type="Gene3D" id="1.25.40.20">
    <property type="entry name" value="Ankyrin repeat-containing domain"/>
    <property type="match status" value="1"/>
</dbReference>
<evidence type="ECO:0000256" key="1">
    <source>
        <dbReference type="PROSITE-ProRule" id="PRU00023"/>
    </source>
</evidence>
<organism evidence="2 3">
    <name type="scientific">Xylaria hypoxylon</name>
    <dbReference type="NCBI Taxonomy" id="37992"/>
    <lineage>
        <taxon>Eukaryota</taxon>
        <taxon>Fungi</taxon>
        <taxon>Dikarya</taxon>
        <taxon>Ascomycota</taxon>
        <taxon>Pezizomycotina</taxon>
        <taxon>Sordariomycetes</taxon>
        <taxon>Xylariomycetidae</taxon>
        <taxon>Xylariales</taxon>
        <taxon>Xylariaceae</taxon>
        <taxon>Xylaria</taxon>
    </lineage>
</organism>
<feature type="repeat" description="ANK" evidence="1">
    <location>
        <begin position="348"/>
        <end position="380"/>
    </location>
</feature>
<keyword evidence="3" id="KW-1185">Reference proteome</keyword>
<dbReference type="Pfam" id="PF12796">
    <property type="entry name" value="Ank_2"/>
    <property type="match status" value="1"/>
</dbReference>
<dbReference type="EMBL" id="SKBN01000203">
    <property type="protein sequence ID" value="TGJ80757.1"/>
    <property type="molecule type" value="Genomic_DNA"/>
</dbReference>
<dbReference type="Proteomes" id="UP000297716">
    <property type="component" value="Unassembled WGS sequence"/>
</dbReference>
<dbReference type="SUPFAM" id="SSF48403">
    <property type="entry name" value="Ankyrin repeat"/>
    <property type="match status" value="1"/>
</dbReference>
<keyword evidence="1" id="KW-0040">ANK repeat</keyword>
<dbReference type="PANTHER" id="PTHR46224">
    <property type="entry name" value="ANKYRIN REPEAT FAMILY PROTEIN"/>
    <property type="match status" value="1"/>
</dbReference>
<dbReference type="InterPro" id="IPR051616">
    <property type="entry name" value="Cul2-RING_E3_ligase_SR"/>
</dbReference>
<protein>
    <submittedName>
        <fullName evidence="2">Uncharacterized protein</fullName>
    </submittedName>
</protein>
<feature type="repeat" description="ANK" evidence="1">
    <location>
        <begin position="380"/>
        <end position="412"/>
    </location>
</feature>
<reference evidence="2 3" key="1">
    <citation type="submission" date="2019-03" db="EMBL/GenBank/DDBJ databases">
        <title>Draft genome sequence of Xylaria hypoxylon DSM 108379, a ubiquitous saprotrophic-parasitic fungi on hardwood.</title>
        <authorList>
            <person name="Buettner E."/>
            <person name="Leonhardt S."/>
            <person name="Gebauer A.M."/>
            <person name="Liers C."/>
            <person name="Hofrichter M."/>
            <person name="Kellner H."/>
        </authorList>
    </citation>
    <scope>NUCLEOTIDE SEQUENCE [LARGE SCALE GENOMIC DNA]</scope>
    <source>
        <strain evidence="2 3">DSM 108379</strain>
    </source>
</reference>
<proteinExistence type="predicted"/>
<dbReference type="PANTHER" id="PTHR46224:SF64">
    <property type="entry name" value="IQ MOTIF AND ANKYRIN REPEAT DOMAIN-CONTAINING PROTEIN 1"/>
    <property type="match status" value="1"/>
</dbReference>
<sequence>MQLFHLPPELIIAIFEAIAISRHFKRLMRLRLVSRRFKLFVEYIISSRPLPQYVLDDMRRDSPRVGVHPFYLEHLVHQAAVARGSNDRFGRIRRTAVHLCKKAGDTGHDALMDTLKSLCRLSFKSNPSWFLRKQFSQARSSRPVEPESDSLEADLCVAAIYLGRHVYVKHLITQGWKFCDWDHLDKTDVRSDIFGSAFLAATYRGDVSMMLLLLSSNPNYNPSEAIPYCLRERILAHAAWLGYKDAFDFAIDSGPLGMNKGKPGFCKYTYCNTLTPEYALIRLGVESTPIVDNYRRGIALLLPHHSTGRKNFNDDLESALGNSAFEGHIDMVQYFLDSGASPIPDRKRENKPLLEAVKSGKLDVARLLLQHGANPNRFSRLHTPLMFAAWISSTSIARLLLESGARPNTGHPPPIVLAVAKEDAAMFSLLCEYGARLDTPQTGGWAMAVAQFWGFESMIDMLIQKGVERDVVLHRCPERRELAQLSWYLFLQLKDLVGDRDLAEMLRWDDIISAPITPRPGQLRIHPTESSNIR</sequence>
<dbReference type="InterPro" id="IPR036770">
    <property type="entry name" value="Ankyrin_rpt-contain_sf"/>
</dbReference>
<accession>A0A4Z0YCG9</accession>
<dbReference type="OrthoDB" id="366390at2759"/>
<comment type="caution">
    <text evidence="2">The sequence shown here is derived from an EMBL/GenBank/DDBJ whole genome shotgun (WGS) entry which is preliminary data.</text>
</comment>
<dbReference type="PROSITE" id="PS50088">
    <property type="entry name" value="ANK_REPEAT"/>
    <property type="match status" value="2"/>
</dbReference>
<gene>
    <name evidence="2" type="ORF">E0Z10_g8009</name>
</gene>
<dbReference type="InterPro" id="IPR002110">
    <property type="entry name" value="Ankyrin_rpt"/>
</dbReference>
<dbReference type="AlphaFoldDB" id="A0A4Z0YCG9"/>
<dbReference type="SMART" id="SM00248">
    <property type="entry name" value="ANK"/>
    <property type="match status" value="5"/>
</dbReference>
<dbReference type="PROSITE" id="PS50297">
    <property type="entry name" value="ANK_REP_REGION"/>
    <property type="match status" value="1"/>
</dbReference>